<gene>
    <name evidence="1" type="ORF">SCHPADRAFT_893742</name>
</gene>
<evidence type="ECO:0000313" key="2">
    <source>
        <dbReference type="Proteomes" id="UP000053477"/>
    </source>
</evidence>
<dbReference type="Proteomes" id="UP000053477">
    <property type="component" value="Unassembled WGS sequence"/>
</dbReference>
<dbReference type="InParanoid" id="A0A0H2R9U1"/>
<protein>
    <submittedName>
        <fullName evidence="1">Uncharacterized protein</fullName>
    </submittedName>
</protein>
<dbReference type="AlphaFoldDB" id="A0A0H2R9U1"/>
<accession>A0A0H2R9U1</accession>
<reference evidence="1 2" key="1">
    <citation type="submission" date="2015-04" db="EMBL/GenBank/DDBJ databases">
        <title>Complete genome sequence of Schizopora paradoxa KUC8140, a cosmopolitan wood degrader in East Asia.</title>
        <authorList>
            <consortium name="DOE Joint Genome Institute"/>
            <person name="Min B."/>
            <person name="Park H."/>
            <person name="Jang Y."/>
            <person name="Kim J.-J."/>
            <person name="Kim K.H."/>
            <person name="Pangilinan J."/>
            <person name="Lipzen A."/>
            <person name="Riley R."/>
            <person name="Grigoriev I.V."/>
            <person name="Spatafora J.W."/>
            <person name="Choi I.-G."/>
        </authorList>
    </citation>
    <scope>NUCLEOTIDE SEQUENCE [LARGE SCALE GENOMIC DNA]</scope>
    <source>
        <strain evidence="1 2">KUC8140</strain>
    </source>
</reference>
<organism evidence="1 2">
    <name type="scientific">Schizopora paradoxa</name>
    <dbReference type="NCBI Taxonomy" id="27342"/>
    <lineage>
        <taxon>Eukaryota</taxon>
        <taxon>Fungi</taxon>
        <taxon>Dikarya</taxon>
        <taxon>Basidiomycota</taxon>
        <taxon>Agaricomycotina</taxon>
        <taxon>Agaricomycetes</taxon>
        <taxon>Hymenochaetales</taxon>
        <taxon>Schizoporaceae</taxon>
        <taxon>Schizopora</taxon>
    </lineage>
</organism>
<sequence>MSSRMVEEYRVEDGEKNHVVLVEMEARGLLRGCVYQSGISRIFFGAKAWSPEKPNYSSIFCLYLSTSTTHLDSIYHTQSTFDRNNTNFNSAKLATPLIKDIIRSDPTVLRLKSRSLGTGDERRSLRRQKCVVVHLDGFSSLSSGVNTLPSLSCRCTKQAPTANQMTYASDKLVKKKFDLIIVSCEESRSVGQLTSQAGL</sequence>
<keyword evidence="2" id="KW-1185">Reference proteome</keyword>
<dbReference type="EMBL" id="KQ086084">
    <property type="protein sequence ID" value="KLO08619.1"/>
    <property type="molecule type" value="Genomic_DNA"/>
</dbReference>
<evidence type="ECO:0000313" key="1">
    <source>
        <dbReference type="EMBL" id="KLO08619.1"/>
    </source>
</evidence>
<proteinExistence type="predicted"/>
<name>A0A0H2R9U1_9AGAM</name>